<dbReference type="PANTHER" id="PTHR43724:SF1">
    <property type="entry name" value="PYRUVATE SYNTHASE SUBUNIT PORD"/>
    <property type="match status" value="1"/>
</dbReference>
<feature type="domain" description="4Fe-4S ferredoxin-type" evidence="7">
    <location>
        <begin position="214"/>
        <end position="243"/>
    </location>
</feature>
<dbReference type="PROSITE" id="PS51379">
    <property type="entry name" value="4FE4S_FER_2"/>
    <property type="match status" value="3"/>
</dbReference>
<keyword evidence="5" id="KW-0411">Iron-sulfur</keyword>
<dbReference type="PANTHER" id="PTHR43724">
    <property type="entry name" value="PYRUVATE SYNTHASE SUBUNIT PORD"/>
    <property type="match status" value="1"/>
</dbReference>
<protein>
    <submittedName>
        <fullName evidence="8">NAD(P)H-quinone oxidoreductase subunit I, chloroplastic</fullName>
    </submittedName>
</protein>
<dbReference type="Pfam" id="PF12838">
    <property type="entry name" value="Fer4_7"/>
    <property type="match status" value="1"/>
</dbReference>
<reference evidence="8" key="1">
    <citation type="submission" date="2024-05" db="EMBL/GenBank/DDBJ databases">
        <title>Isolation and characterization of Sporomusa carbonis sp. nov., a carboxydotrophic hydrogenogen in the genus of Sporomusa isolated from a charcoal burning pile.</title>
        <authorList>
            <person name="Boeer T."/>
            <person name="Rosenbaum F."/>
            <person name="Eysell L."/>
            <person name="Mueller V."/>
            <person name="Daniel R."/>
            <person name="Poehlein A."/>
        </authorList>
    </citation>
    <scope>NUCLEOTIDE SEQUENCE [LARGE SCALE GENOMIC DNA]</scope>
    <source>
        <strain evidence="8">DSM 10669</strain>
    </source>
</reference>
<feature type="domain" description="4Fe-4S ferredoxin-type" evidence="7">
    <location>
        <begin position="247"/>
        <end position="276"/>
    </location>
</feature>
<dbReference type="Pfam" id="PF00037">
    <property type="entry name" value="Fer4"/>
    <property type="match status" value="1"/>
</dbReference>
<keyword evidence="6" id="KW-0812">Transmembrane</keyword>
<dbReference type="InterPro" id="IPR017900">
    <property type="entry name" value="4Fe4S_Fe_S_CS"/>
</dbReference>
<evidence type="ECO:0000313" key="8">
    <source>
        <dbReference type="EMBL" id="XFO65061.1"/>
    </source>
</evidence>
<dbReference type="PROSITE" id="PS00198">
    <property type="entry name" value="4FE4S_FER_1"/>
    <property type="match status" value="2"/>
</dbReference>
<evidence type="ECO:0000256" key="6">
    <source>
        <dbReference type="SAM" id="Phobius"/>
    </source>
</evidence>
<organism evidence="8 9">
    <name type="scientific">Sporomusa silvacetica DSM 10669</name>
    <dbReference type="NCBI Taxonomy" id="1123289"/>
    <lineage>
        <taxon>Bacteria</taxon>
        <taxon>Bacillati</taxon>
        <taxon>Bacillota</taxon>
        <taxon>Negativicutes</taxon>
        <taxon>Selenomonadales</taxon>
        <taxon>Sporomusaceae</taxon>
        <taxon>Sporomusa</taxon>
    </lineage>
</organism>
<keyword evidence="3" id="KW-0677">Repeat</keyword>
<feature type="domain" description="4Fe-4S ferredoxin-type" evidence="7">
    <location>
        <begin position="24"/>
        <end position="53"/>
    </location>
</feature>
<evidence type="ECO:0000313" key="9">
    <source>
        <dbReference type="Proteomes" id="UP000216752"/>
    </source>
</evidence>
<keyword evidence="1" id="KW-0004">4Fe-4S</keyword>
<dbReference type="EMBL" id="CP155573">
    <property type="protein sequence ID" value="XFO65061.1"/>
    <property type="molecule type" value="Genomic_DNA"/>
</dbReference>
<keyword evidence="2" id="KW-0479">Metal-binding</keyword>
<dbReference type="Proteomes" id="UP000216752">
    <property type="component" value="Chromosome"/>
</dbReference>
<accession>A0ABZ3IHA6</accession>
<evidence type="ECO:0000256" key="3">
    <source>
        <dbReference type="ARBA" id="ARBA00022737"/>
    </source>
</evidence>
<gene>
    <name evidence="8" type="primary">ndhI_1</name>
    <name evidence="8" type="ORF">SPSIL_011700</name>
</gene>
<keyword evidence="4" id="KW-0408">Iron</keyword>
<evidence type="ECO:0000256" key="2">
    <source>
        <dbReference type="ARBA" id="ARBA00022723"/>
    </source>
</evidence>
<evidence type="ECO:0000256" key="1">
    <source>
        <dbReference type="ARBA" id="ARBA00022485"/>
    </source>
</evidence>
<keyword evidence="6" id="KW-0472">Membrane</keyword>
<dbReference type="Gene3D" id="3.30.70.20">
    <property type="match status" value="2"/>
</dbReference>
<keyword evidence="6" id="KW-1133">Transmembrane helix</keyword>
<evidence type="ECO:0000259" key="7">
    <source>
        <dbReference type="PROSITE" id="PS51379"/>
    </source>
</evidence>
<sequence length="324" mass="35006">MNTRYKKMACQRCRQVCPAGCISDAFEFDLSHCIECGLCLSSCPAEAIAGDGYSGKVLEAMLTADDSLLCLSCSLQDKQSSWPCLGFLDARLLLALVYSGKNSNRRVVVNNCSCSGCKRKVADYLGKILISVNQILSLAGKYQIVHGNAVSNFKPKEKVVSRRGFIRCLVGEAISVFSAVVIADSIPKPLPRQEFFIKYTEALAVSGMRPTGIFSGIAIGEKCRACGLCARICPQQAIAVEDNGGVVDFYHNAFKCTGCGVCLTNCPWGAIALGSAYSLTLFRVATCSLPRCLECGKLYQPVGDHELCLECFLKDSSIACWSEK</sequence>
<name>A0ABZ3IHA6_9FIRM</name>
<evidence type="ECO:0000256" key="5">
    <source>
        <dbReference type="ARBA" id="ARBA00023014"/>
    </source>
</evidence>
<dbReference type="SUPFAM" id="SSF54862">
    <property type="entry name" value="4Fe-4S ferredoxins"/>
    <property type="match status" value="1"/>
</dbReference>
<keyword evidence="9" id="KW-1185">Reference proteome</keyword>
<dbReference type="InterPro" id="IPR017896">
    <property type="entry name" value="4Fe4S_Fe-S-bd"/>
</dbReference>
<evidence type="ECO:0000256" key="4">
    <source>
        <dbReference type="ARBA" id="ARBA00023004"/>
    </source>
</evidence>
<proteinExistence type="predicted"/>
<feature type="transmembrane region" description="Helical" evidence="6">
    <location>
        <begin position="164"/>
        <end position="183"/>
    </location>
</feature>